<dbReference type="EMBL" id="CAJPVJ010000376">
    <property type="protein sequence ID" value="CAG2162266.1"/>
    <property type="molecule type" value="Genomic_DNA"/>
</dbReference>
<dbReference type="Proteomes" id="UP000728032">
    <property type="component" value="Unassembled WGS sequence"/>
</dbReference>
<reference evidence="2" key="1">
    <citation type="submission" date="2020-11" db="EMBL/GenBank/DDBJ databases">
        <authorList>
            <person name="Tran Van P."/>
        </authorList>
    </citation>
    <scope>NUCLEOTIDE SEQUENCE</scope>
</reference>
<accession>A0A7R9LEB0</accession>
<dbReference type="Gene3D" id="1.10.510.10">
    <property type="entry name" value="Transferase(Phosphotransferase) domain 1"/>
    <property type="match status" value="1"/>
</dbReference>
<keyword evidence="3" id="KW-1185">Reference proteome</keyword>
<dbReference type="AlphaFoldDB" id="A0A7R9LEB0"/>
<protein>
    <recommendedName>
        <fullName evidence="1">Protein kinase domain-containing protein</fullName>
    </recommendedName>
</protein>
<dbReference type="GO" id="GO:0005524">
    <property type="term" value="F:ATP binding"/>
    <property type="evidence" value="ECO:0007669"/>
    <property type="project" value="InterPro"/>
</dbReference>
<dbReference type="Pfam" id="PF00069">
    <property type="entry name" value="Pkinase"/>
    <property type="match status" value="1"/>
</dbReference>
<organism evidence="2">
    <name type="scientific">Oppiella nova</name>
    <dbReference type="NCBI Taxonomy" id="334625"/>
    <lineage>
        <taxon>Eukaryota</taxon>
        <taxon>Metazoa</taxon>
        <taxon>Ecdysozoa</taxon>
        <taxon>Arthropoda</taxon>
        <taxon>Chelicerata</taxon>
        <taxon>Arachnida</taxon>
        <taxon>Acari</taxon>
        <taxon>Acariformes</taxon>
        <taxon>Sarcoptiformes</taxon>
        <taxon>Oribatida</taxon>
        <taxon>Brachypylina</taxon>
        <taxon>Oppioidea</taxon>
        <taxon>Oppiidae</taxon>
        <taxon>Oppiella</taxon>
    </lineage>
</organism>
<dbReference type="PROSITE" id="PS50011">
    <property type="entry name" value="PROTEIN_KINASE_DOM"/>
    <property type="match status" value="1"/>
</dbReference>
<dbReference type="EMBL" id="OC915201">
    <property type="protein sequence ID" value="CAD7639235.1"/>
    <property type="molecule type" value="Genomic_DNA"/>
</dbReference>
<evidence type="ECO:0000259" key="1">
    <source>
        <dbReference type="PROSITE" id="PS50011"/>
    </source>
</evidence>
<evidence type="ECO:0000313" key="3">
    <source>
        <dbReference type="Proteomes" id="UP000728032"/>
    </source>
</evidence>
<dbReference type="PANTHER" id="PTHR11909">
    <property type="entry name" value="CASEIN KINASE-RELATED"/>
    <property type="match status" value="1"/>
</dbReference>
<dbReference type="InterPro" id="IPR011009">
    <property type="entry name" value="Kinase-like_dom_sf"/>
</dbReference>
<proteinExistence type="predicted"/>
<dbReference type="InterPro" id="IPR000719">
    <property type="entry name" value="Prot_kinase_dom"/>
</dbReference>
<dbReference type="GO" id="GO:0004672">
    <property type="term" value="F:protein kinase activity"/>
    <property type="evidence" value="ECO:0007669"/>
    <property type="project" value="InterPro"/>
</dbReference>
<dbReference type="CDD" id="cd14016">
    <property type="entry name" value="STKc_CK1"/>
    <property type="match status" value="1"/>
</dbReference>
<sequence length="312" mass="36131">MGDKDKDNPEGLKVGKRYLVGRYLAGGSFGRLYTGKNIQTGEEVAIKMERQDIEKKQLTFEFRFFKILKAEGAQHKGIPRIYYFGPVGVWNALVMDLLGPSLEKVHDRCGTKFSLKTTIQLMIQLFDVIEYFHGKGLIYRDTKPENFLFGQSGTDSYSVVHIIDLGLCKEYLDDEGKHIPFVENKGVTGTVRYMSVNNNRGCEQGRRDDMEALGYMFIYLMKGELPWMGVKANTIPEKYRQIARIKERTTPEGLCADLPREFCHYLTAVRALDFADEPKYKDYIQMFSKLFKQKGFKNDNVYDFDRNHKPRR</sequence>
<dbReference type="OrthoDB" id="6501216at2759"/>
<dbReference type="SMART" id="SM00220">
    <property type="entry name" value="S_TKc"/>
    <property type="match status" value="1"/>
</dbReference>
<feature type="domain" description="Protein kinase" evidence="1">
    <location>
        <begin position="18"/>
        <end position="291"/>
    </location>
</feature>
<evidence type="ECO:0000313" key="2">
    <source>
        <dbReference type="EMBL" id="CAD7639235.1"/>
    </source>
</evidence>
<dbReference type="SUPFAM" id="SSF56112">
    <property type="entry name" value="Protein kinase-like (PK-like)"/>
    <property type="match status" value="1"/>
</dbReference>
<dbReference type="InterPro" id="IPR050235">
    <property type="entry name" value="CK1_Ser-Thr_kinase"/>
</dbReference>
<name>A0A7R9LEB0_9ACAR</name>
<gene>
    <name evidence="2" type="ORF">ONB1V03_LOCUS1864</name>
</gene>